<feature type="region of interest" description="Disordered" evidence="1">
    <location>
        <begin position="314"/>
        <end position="340"/>
    </location>
</feature>
<dbReference type="InterPro" id="IPR011959">
    <property type="entry name" value="CHP02270"/>
</dbReference>
<keyword evidence="3" id="KW-1185">Reference proteome</keyword>
<proteinExistence type="predicted"/>
<evidence type="ECO:0000256" key="1">
    <source>
        <dbReference type="SAM" id="MobiDB-lite"/>
    </source>
</evidence>
<dbReference type="Proteomes" id="UP000199391">
    <property type="component" value="Unassembled WGS sequence"/>
</dbReference>
<dbReference type="EMBL" id="FPBO01000018">
    <property type="protein sequence ID" value="SFU99478.1"/>
    <property type="molecule type" value="Genomic_DNA"/>
</dbReference>
<evidence type="ECO:0000313" key="3">
    <source>
        <dbReference type="Proteomes" id="UP000199391"/>
    </source>
</evidence>
<sequence>MDPDRDAVIASIVHIHAQETASLWQNRRTLIAAPGVKLHGLDRHDERLRAHLDGMAEAGDFGATVCAAALRDPGPGELFLATVRALEERDRPGLDKLELLVQARPATLPGFIAAFGWVSAQYLQGTINLMLAATNAFQRTVGIRACVMHRVDPGPALGAALADADPGLRTRALRAVGECGRRDLLPACLAELAGEGGPAPHFWAAWSAVLCGDRGPALGALAGHATRAGPWQARALRLALKAVEPAQAHRLLQTLAQQAAQRRLLIAGAGLVGDPSYVRWLLSQMHDPKLDRAAGEAFSLITGLDLGLSHLRFDRPRPGDATPGPGDDPADDNVAMDEDEGLPWPDPSKLHAWWEAGRQRYPPGARHFMGEPVTIGLCAKVLRDGCQRQRADAAEHLCLLAPGTPLFPTGAPAWRQRRWLRQMG</sequence>
<accession>A0A1I7KPW8</accession>
<evidence type="ECO:0000313" key="2">
    <source>
        <dbReference type="EMBL" id="SFU99478.1"/>
    </source>
</evidence>
<evidence type="ECO:0008006" key="4">
    <source>
        <dbReference type="Google" id="ProtNLM"/>
    </source>
</evidence>
<organism evidence="2 3">
    <name type="scientific">Pseudoduganella namucuonensis</name>
    <dbReference type="NCBI Taxonomy" id="1035707"/>
    <lineage>
        <taxon>Bacteria</taxon>
        <taxon>Pseudomonadati</taxon>
        <taxon>Pseudomonadota</taxon>
        <taxon>Betaproteobacteria</taxon>
        <taxon>Burkholderiales</taxon>
        <taxon>Oxalobacteraceae</taxon>
        <taxon>Telluria group</taxon>
        <taxon>Pseudoduganella</taxon>
    </lineage>
</organism>
<name>A0A1I7KPW8_9BURK</name>
<dbReference type="STRING" id="1035707.SAMN05216552_1018115"/>
<gene>
    <name evidence="2" type="ORF">SAMN05216552_1018115</name>
</gene>
<feature type="compositionally biased region" description="Acidic residues" evidence="1">
    <location>
        <begin position="328"/>
        <end position="340"/>
    </location>
</feature>
<dbReference type="RefSeq" id="WP_229490507.1">
    <property type="nucleotide sequence ID" value="NZ_FPBO01000018.1"/>
</dbReference>
<protein>
    <recommendedName>
        <fullName evidence="4">TIGR02270 family protein</fullName>
    </recommendedName>
</protein>
<dbReference type="AlphaFoldDB" id="A0A1I7KPW8"/>
<dbReference type="NCBIfam" id="TIGR02270">
    <property type="entry name" value="TIGR02270 family protein"/>
    <property type="match status" value="1"/>
</dbReference>
<reference evidence="3" key="1">
    <citation type="submission" date="2016-10" db="EMBL/GenBank/DDBJ databases">
        <authorList>
            <person name="Varghese N."/>
            <person name="Submissions S."/>
        </authorList>
    </citation>
    <scope>NUCLEOTIDE SEQUENCE [LARGE SCALE GENOMIC DNA]</scope>
    <source>
        <strain evidence="3">CGMCC 1.11014</strain>
    </source>
</reference>